<sequence>MTTHFIEAEIDLQQTPLTTKEAVEATLQAEGEPLRWAITKVDNEKQTAQVEAIVTKDN</sequence>
<dbReference type="KEGG" id="cyt:cce_0128"/>
<evidence type="ECO:0000313" key="1">
    <source>
        <dbReference type="EMBL" id="ACB49480.1"/>
    </source>
</evidence>
<accession>B1WZB4</accession>
<dbReference type="STRING" id="43989.cce_0128"/>
<name>B1WZB4_CROS5</name>
<dbReference type="HOGENOM" id="CLU_208303_0_0_3"/>
<dbReference type="RefSeq" id="WP_009543077.1">
    <property type="nucleotide sequence ID" value="NC_010546.1"/>
</dbReference>
<evidence type="ECO:0000313" key="2">
    <source>
        <dbReference type="Proteomes" id="UP000001203"/>
    </source>
</evidence>
<dbReference type="eggNOG" id="ENOG5032ZI3">
    <property type="taxonomic scope" value="Bacteria"/>
</dbReference>
<dbReference type="Proteomes" id="UP000001203">
    <property type="component" value="Chromosome circular"/>
</dbReference>
<keyword evidence="2" id="KW-1185">Reference proteome</keyword>
<proteinExistence type="predicted"/>
<protein>
    <submittedName>
        <fullName evidence="1">Uncharacterized protein</fullName>
    </submittedName>
</protein>
<reference evidence="1 2" key="1">
    <citation type="journal article" date="2008" name="Proc. Natl. Acad. Sci. U.S.A.">
        <title>The genome of Cyanothece 51142, a unicellular diazotrophic cyanobacterium important in the marine nitrogen cycle.</title>
        <authorList>
            <person name="Welsh E.A."/>
            <person name="Liberton M."/>
            <person name="Stoeckel J."/>
            <person name="Loh T."/>
            <person name="Elvitigala T."/>
            <person name="Wang C."/>
            <person name="Wollam A."/>
            <person name="Fulton R.S."/>
            <person name="Clifton S.W."/>
            <person name="Jacobs J.M."/>
            <person name="Aurora R."/>
            <person name="Ghosh B.K."/>
            <person name="Sherman L.A."/>
            <person name="Smith R.D."/>
            <person name="Wilson R.K."/>
            <person name="Pakrasi H.B."/>
        </authorList>
    </citation>
    <scope>NUCLEOTIDE SEQUENCE [LARGE SCALE GENOMIC DNA]</scope>
    <source>
        <strain evidence="2">ATCC 51142 / BH68</strain>
    </source>
</reference>
<organism evidence="1 2">
    <name type="scientific">Crocosphaera subtropica (strain ATCC 51142 / BH68)</name>
    <name type="common">Cyanothece sp. (strain ATCC 51142)</name>
    <dbReference type="NCBI Taxonomy" id="43989"/>
    <lineage>
        <taxon>Bacteria</taxon>
        <taxon>Bacillati</taxon>
        <taxon>Cyanobacteriota</taxon>
        <taxon>Cyanophyceae</taxon>
        <taxon>Oscillatoriophycideae</taxon>
        <taxon>Chroococcales</taxon>
        <taxon>Aphanothecaceae</taxon>
        <taxon>Crocosphaera</taxon>
        <taxon>Crocosphaera subtropica</taxon>
    </lineage>
</organism>
<dbReference type="EMBL" id="CP000806">
    <property type="protein sequence ID" value="ACB49480.1"/>
    <property type="molecule type" value="Genomic_DNA"/>
</dbReference>
<dbReference type="AlphaFoldDB" id="B1WZB4"/>
<gene>
    <name evidence="1" type="ordered locus">cce_0128</name>
</gene>